<evidence type="ECO:0000313" key="3">
    <source>
        <dbReference type="EMBL" id="KAK2607183.1"/>
    </source>
</evidence>
<accession>A0AAD9SGX7</accession>
<protein>
    <recommendedName>
        <fullName evidence="2">Ecp2 effector protein-like domain-containing protein</fullName>
    </recommendedName>
</protein>
<gene>
    <name evidence="3" type="ORF">N8I77_005882</name>
</gene>
<dbReference type="EMBL" id="JAUJFL010000003">
    <property type="protein sequence ID" value="KAK2607183.1"/>
    <property type="molecule type" value="Genomic_DNA"/>
</dbReference>
<comment type="caution">
    <text evidence="3">The sequence shown here is derived from an EMBL/GenBank/DDBJ whole genome shotgun (WGS) entry which is preliminary data.</text>
</comment>
<sequence>MLSIILLLLGVLTDISLASDPHYQTPGTTVNITSIARSKSCNISDFDVVGGGQIQVADCFAITDGLNGTFSIEMSDWRDSTHLPDQYYKLITHGSCEIAVKRIDNRKGTTWVGRYDMDSIINQSVELAKVGDGDRVETVEGQMSCHSKGPEKALIAWSLRQPSNGKLRNLLGGENGSSKTAT</sequence>
<evidence type="ECO:0000259" key="2">
    <source>
        <dbReference type="Pfam" id="PF14856"/>
    </source>
</evidence>
<feature type="domain" description="Ecp2 effector protein-like" evidence="2">
    <location>
        <begin position="41"/>
        <end position="145"/>
    </location>
</feature>
<feature type="signal peptide" evidence="1">
    <location>
        <begin position="1"/>
        <end position="18"/>
    </location>
</feature>
<evidence type="ECO:0000256" key="1">
    <source>
        <dbReference type="SAM" id="SignalP"/>
    </source>
</evidence>
<organism evidence="3 4">
    <name type="scientific">Phomopsis amygdali</name>
    <name type="common">Fusicoccum amygdali</name>
    <dbReference type="NCBI Taxonomy" id="1214568"/>
    <lineage>
        <taxon>Eukaryota</taxon>
        <taxon>Fungi</taxon>
        <taxon>Dikarya</taxon>
        <taxon>Ascomycota</taxon>
        <taxon>Pezizomycotina</taxon>
        <taxon>Sordariomycetes</taxon>
        <taxon>Sordariomycetidae</taxon>
        <taxon>Diaporthales</taxon>
        <taxon>Diaporthaceae</taxon>
        <taxon>Diaporthe</taxon>
    </lineage>
</organism>
<keyword evidence="1" id="KW-0732">Signal</keyword>
<evidence type="ECO:0000313" key="4">
    <source>
        <dbReference type="Proteomes" id="UP001265746"/>
    </source>
</evidence>
<dbReference type="AlphaFoldDB" id="A0AAD9SGX7"/>
<proteinExistence type="predicted"/>
<dbReference type="Proteomes" id="UP001265746">
    <property type="component" value="Unassembled WGS sequence"/>
</dbReference>
<dbReference type="Pfam" id="PF14856">
    <property type="entry name" value="Hce2"/>
    <property type="match status" value="1"/>
</dbReference>
<keyword evidence="4" id="KW-1185">Reference proteome</keyword>
<reference evidence="3" key="1">
    <citation type="submission" date="2023-06" db="EMBL/GenBank/DDBJ databases">
        <authorList>
            <person name="Noh H."/>
        </authorList>
    </citation>
    <scope>NUCLEOTIDE SEQUENCE</scope>
    <source>
        <strain evidence="3">DUCC20226</strain>
    </source>
</reference>
<feature type="chain" id="PRO_5042174862" description="Ecp2 effector protein-like domain-containing protein" evidence="1">
    <location>
        <begin position="19"/>
        <end position="182"/>
    </location>
</feature>
<name>A0AAD9SGX7_PHOAM</name>
<dbReference type="InterPro" id="IPR029226">
    <property type="entry name" value="Ecp2-like"/>
</dbReference>